<dbReference type="AlphaFoldDB" id="A0A078LKP4"/>
<reference evidence="1" key="1">
    <citation type="submission" date="2014-06" db="EMBL/GenBank/DDBJ databases">
        <authorList>
            <person name="Urmite Genomes Urmite Genomes"/>
        </authorList>
    </citation>
    <scope>NUCLEOTIDE SEQUENCE</scope>
</reference>
<gene>
    <name evidence="1" type="ORF">BN1086_04118</name>
</gene>
<accession>A0A078LKP4</accession>
<proteinExistence type="predicted"/>
<sequence length="67" mass="8030">MTWLFTLMIWMHLTNFPSLSVQQNVGNILNHISWGISHEYIYFMACSDFFGGMRHWDYANYSFSKKD</sequence>
<protein>
    <submittedName>
        <fullName evidence="1">Uncharacterized protein</fullName>
    </submittedName>
</protein>
<organism evidence="1">
    <name type="scientific">Citrobacter koseri</name>
    <name type="common">Citrobacter diversus</name>
    <dbReference type="NCBI Taxonomy" id="545"/>
    <lineage>
        <taxon>Bacteria</taxon>
        <taxon>Pseudomonadati</taxon>
        <taxon>Pseudomonadota</taxon>
        <taxon>Gammaproteobacteria</taxon>
        <taxon>Enterobacterales</taxon>
        <taxon>Enterobacteriaceae</taxon>
        <taxon>Citrobacter</taxon>
    </lineage>
</organism>
<evidence type="ECO:0000313" key="1">
    <source>
        <dbReference type="EMBL" id="CDZ85892.1"/>
    </source>
</evidence>
<name>A0A078LKP4_CITKO</name>
<dbReference type="EMBL" id="LK931336">
    <property type="protein sequence ID" value="CDZ85892.1"/>
    <property type="molecule type" value="Genomic_DNA"/>
</dbReference>